<sequence>MERREFLKATLGGVALLSVLSQIDTVQAKEEKLLRLKNRENPSMLEKKHVPAIVAPKQVKAGKWFEVEVKVGYMVTHPSKPNHWITKICLLCDGKKIAETVYPVGGVASSSAKFVIRLEKSATLEAIENCNLHGTWIGDPVKVEVI</sequence>
<dbReference type="Pfam" id="PF01880">
    <property type="entry name" value="Desulfoferrodox"/>
    <property type="match status" value="1"/>
</dbReference>
<evidence type="ECO:0000256" key="4">
    <source>
        <dbReference type="ARBA" id="ARBA00022982"/>
    </source>
</evidence>
<protein>
    <recommendedName>
        <fullName evidence="7">Desulfoferrodoxin ferrous iron-binding domain-containing protein</fullName>
    </recommendedName>
</protein>
<evidence type="ECO:0000313" key="9">
    <source>
        <dbReference type="Proteomes" id="UP000076964"/>
    </source>
</evidence>
<dbReference type="Gene3D" id="2.60.40.730">
    <property type="entry name" value="SOR catalytic domain"/>
    <property type="match status" value="1"/>
</dbReference>
<dbReference type="STRING" id="1795632.TH606_08450"/>
<dbReference type="InterPro" id="IPR002742">
    <property type="entry name" value="Desulfoferrodoxin_Fe-bd_dom"/>
</dbReference>
<dbReference type="PANTHER" id="PTHR36541">
    <property type="entry name" value="SUPEROXIDE REDUCTASE-RELATED"/>
    <property type="match status" value="1"/>
</dbReference>
<dbReference type="Proteomes" id="UP000076964">
    <property type="component" value="Unassembled WGS sequence"/>
</dbReference>
<dbReference type="SUPFAM" id="SSF49367">
    <property type="entry name" value="Superoxide reductase-like"/>
    <property type="match status" value="1"/>
</dbReference>
<evidence type="ECO:0000259" key="7">
    <source>
        <dbReference type="Pfam" id="PF01880"/>
    </source>
</evidence>
<proteinExistence type="inferred from homology"/>
<keyword evidence="4" id="KW-0249">Electron transport</keyword>
<evidence type="ECO:0000256" key="2">
    <source>
        <dbReference type="ARBA" id="ARBA00022448"/>
    </source>
</evidence>
<dbReference type="InterPro" id="IPR051233">
    <property type="entry name" value="Desulfoferrodoxin_SOR"/>
</dbReference>
<name>A0A177E6R1_9BACT</name>
<keyword evidence="9" id="KW-1185">Reference proteome</keyword>
<organism evidence="8 9">
    <name type="scientific">Thermodesulfatator autotrophicus</name>
    <dbReference type="NCBI Taxonomy" id="1795632"/>
    <lineage>
        <taxon>Bacteria</taxon>
        <taxon>Pseudomonadati</taxon>
        <taxon>Thermodesulfobacteriota</taxon>
        <taxon>Thermodesulfobacteria</taxon>
        <taxon>Thermodesulfobacteriales</taxon>
        <taxon>Thermodesulfatatoraceae</taxon>
        <taxon>Thermodesulfatator</taxon>
    </lineage>
</organism>
<evidence type="ECO:0000256" key="1">
    <source>
        <dbReference type="ARBA" id="ARBA00005941"/>
    </source>
</evidence>
<dbReference type="GO" id="GO:0005506">
    <property type="term" value="F:iron ion binding"/>
    <property type="evidence" value="ECO:0007669"/>
    <property type="project" value="InterPro"/>
</dbReference>
<dbReference type="GO" id="GO:0016491">
    <property type="term" value="F:oxidoreductase activity"/>
    <property type="evidence" value="ECO:0007669"/>
    <property type="project" value="UniProtKB-KW"/>
</dbReference>
<dbReference type="RefSeq" id="WP_082863585.1">
    <property type="nucleotide sequence ID" value="NZ_LSFI01000039.1"/>
</dbReference>
<keyword evidence="2" id="KW-0813">Transport</keyword>
<dbReference type="PANTHER" id="PTHR36541:SF1">
    <property type="entry name" value="SUPEROXIDE REDUCTASE-RELATED"/>
    <property type="match status" value="1"/>
</dbReference>
<evidence type="ECO:0000256" key="3">
    <source>
        <dbReference type="ARBA" id="ARBA00022723"/>
    </source>
</evidence>
<evidence type="ECO:0000256" key="5">
    <source>
        <dbReference type="ARBA" id="ARBA00023002"/>
    </source>
</evidence>
<feature type="domain" description="Desulfoferrodoxin ferrous iron-binding" evidence="7">
    <location>
        <begin position="45"/>
        <end position="136"/>
    </location>
</feature>
<dbReference type="OrthoDB" id="9814936at2"/>
<keyword evidence="3" id="KW-0479">Metal-binding</keyword>
<comment type="similarity">
    <text evidence="1">Belongs to the desulfoferrodoxin family.</text>
</comment>
<dbReference type="InterPro" id="IPR036073">
    <property type="entry name" value="Desulfoferrodoxin_Fe-bd_dom_sf"/>
</dbReference>
<dbReference type="AlphaFoldDB" id="A0A177E6R1"/>
<accession>A0A177E6R1</accession>
<comment type="caution">
    <text evidence="8">The sequence shown here is derived from an EMBL/GenBank/DDBJ whole genome shotgun (WGS) entry which is preliminary data.</text>
</comment>
<dbReference type="EMBL" id="LSFI01000039">
    <property type="protein sequence ID" value="OAG27130.1"/>
    <property type="molecule type" value="Genomic_DNA"/>
</dbReference>
<evidence type="ECO:0000256" key="6">
    <source>
        <dbReference type="ARBA" id="ARBA00023004"/>
    </source>
</evidence>
<gene>
    <name evidence="8" type="ORF">TH606_08450</name>
</gene>
<evidence type="ECO:0000313" key="8">
    <source>
        <dbReference type="EMBL" id="OAG27130.1"/>
    </source>
</evidence>
<keyword evidence="6" id="KW-0408">Iron</keyword>
<reference evidence="8 9" key="1">
    <citation type="submission" date="2016-02" db="EMBL/GenBank/DDBJ databases">
        <title>Draft genome sequence of Thermodesulfatator sp. S606.</title>
        <authorList>
            <person name="Lai Q."/>
            <person name="Cao J."/>
            <person name="Dupont S."/>
            <person name="Shao Z."/>
            <person name="Jebbar M."/>
            <person name="Alain K."/>
        </authorList>
    </citation>
    <scope>NUCLEOTIDE SEQUENCE [LARGE SCALE GENOMIC DNA]</scope>
    <source>
        <strain evidence="8 9">S606</strain>
    </source>
</reference>
<keyword evidence="5" id="KW-0560">Oxidoreductase</keyword>